<gene>
    <name evidence="1" type="ORF">T01_3509</name>
</gene>
<keyword evidence="2" id="KW-1185">Reference proteome</keyword>
<organism evidence="1 2">
    <name type="scientific">Trichinella spiralis</name>
    <name type="common">Trichina worm</name>
    <dbReference type="NCBI Taxonomy" id="6334"/>
    <lineage>
        <taxon>Eukaryota</taxon>
        <taxon>Metazoa</taxon>
        <taxon>Ecdysozoa</taxon>
        <taxon>Nematoda</taxon>
        <taxon>Enoplea</taxon>
        <taxon>Dorylaimia</taxon>
        <taxon>Trichinellida</taxon>
        <taxon>Trichinellidae</taxon>
        <taxon>Trichinella</taxon>
    </lineage>
</organism>
<proteinExistence type="predicted"/>
<evidence type="ECO:0000313" key="1">
    <source>
        <dbReference type="EMBL" id="KRY24126.1"/>
    </source>
</evidence>
<name>A0A0V1AHL0_TRISP</name>
<protein>
    <submittedName>
        <fullName evidence="1">Uncharacterized protein</fullName>
    </submittedName>
</protein>
<dbReference type="AlphaFoldDB" id="A0A0V1AHL0"/>
<reference evidence="1 2" key="1">
    <citation type="submission" date="2015-01" db="EMBL/GenBank/DDBJ databases">
        <title>Evolution of Trichinella species and genotypes.</title>
        <authorList>
            <person name="Korhonen P.K."/>
            <person name="Edoardo P."/>
            <person name="Giuseppe L.R."/>
            <person name="Gasser R.B."/>
        </authorList>
    </citation>
    <scope>NUCLEOTIDE SEQUENCE [LARGE SCALE GENOMIC DNA]</scope>
    <source>
        <strain evidence="1">ISS3</strain>
    </source>
</reference>
<accession>A0A0V1AHL0</accession>
<comment type="caution">
    <text evidence="1">The sequence shown here is derived from an EMBL/GenBank/DDBJ whole genome shotgun (WGS) entry which is preliminary data.</text>
</comment>
<dbReference type="EMBL" id="JYDH01001983">
    <property type="protein sequence ID" value="KRY24126.1"/>
    <property type="molecule type" value="Genomic_DNA"/>
</dbReference>
<dbReference type="InParanoid" id="A0A0V1AHL0"/>
<sequence length="37" mass="4320">MEYVSPYKLLDTFEDSNKYRIVNSNRHASGINQKLST</sequence>
<dbReference type="Proteomes" id="UP000054776">
    <property type="component" value="Unassembled WGS sequence"/>
</dbReference>
<evidence type="ECO:0000313" key="2">
    <source>
        <dbReference type="Proteomes" id="UP000054776"/>
    </source>
</evidence>